<dbReference type="PANTHER" id="PTHR22838:SF0">
    <property type="entry name" value="WD REPEAT-CONTAINING PROTEIN 26"/>
    <property type="match status" value="1"/>
</dbReference>
<name>A0A820QT60_9BILA</name>
<sequence>WSGKGFASTTTTSSSTSPNTSSSNGYEASSSNGNTSHTRNRLTSSSTQTVLTGSSYPSNNGNINSSRIFTNSQKEILRLIGQHLQSIGLNKTVDILIHESGCVLEHEQASNFRELVMSGKWTEVRFIENSKKFKISLY</sequence>
<protein>
    <submittedName>
        <fullName evidence="4">Uncharacterized protein</fullName>
    </submittedName>
</protein>
<evidence type="ECO:0000256" key="3">
    <source>
        <dbReference type="SAM" id="MobiDB-lite"/>
    </source>
</evidence>
<feature type="compositionally biased region" description="Polar residues" evidence="3">
    <location>
        <begin position="35"/>
        <end position="66"/>
    </location>
</feature>
<keyword evidence="1" id="KW-0853">WD repeat</keyword>
<proteinExistence type="predicted"/>
<dbReference type="PROSITE" id="PS50896">
    <property type="entry name" value="LISH"/>
    <property type="match status" value="1"/>
</dbReference>
<gene>
    <name evidence="4" type="ORF">KXQ929_LOCUS52423</name>
</gene>
<feature type="non-terminal residue" evidence="4">
    <location>
        <position position="1"/>
    </location>
</feature>
<dbReference type="InterPro" id="IPR051350">
    <property type="entry name" value="WD_repeat-ST_regulator"/>
</dbReference>
<evidence type="ECO:0000313" key="4">
    <source>
        <dbReference type="EMBL" id="CAF4424877.1"/>
    </source>
</evidence>
<dbReference type="InterPro" id="IPR006594">
    <property type="entry name" value="LisH"/>
</dbReference>
<dbReference type="SMART" id="SM00667">
    <property type="entry name" value="LisH"/>
    <property type="match status" value="1"/>
</dbReference>
<evidence type="ECO:0000256" key="2">
    <source>
        <dbReference type="ARBA" id="ARBA00022737"/>
    </source>
</evidence>
<keyword evidence="2" id="KW-0677">Repeat</keyword>
<dbReference type="GO" id="GO:0043161">
    <property type="term" value="P:proteasome-mediated ubiquitin-dependent protein catabolic process"/>
    <property type="evidence" value="ECO:0007669"/>
    <property type="project" value="TreeGrafter"/>
</dbReference>
<dbReference type="GO" id="GO:0034657">
    <property type="term" value="C:GID complex"/>
    <property type="evidence" value="ECO:0007669"/>
    <property type="project" value="TreeGrafter"/>
</dbReference>
<feature type="region of interest" description="Disordered" evidence="3">
    <location>
        <begin position="1"/>
        <end position="66"/>
    </location>
</feature>
<comment type="caution">
    <text evidence="4">The sequence shown here is derived from an EMBL/GenBank/DDBJ whole genome shotgun (WGS) entry which is preliminary data.</text>
</comment>
<accession>A0A820QT60</accession>
<feature type="compositionally biased region" description="Low complexity" evidence="3">
    <location>
        <begin position="8"/>
        <end position="34"/>
    </location>
</feature>
<dbReference type="EMBL" id="CAJOBB010027711">
    <property type="protein sequence ID" value="CAF4424877.1"/>
    <property type="molecule type" value="Genomic_DNA"/>
</dbReference>
<dbReference type="AlphaFoldDB" id="A0A820QT60"/>
<dbReference type="Proteomes" id="UP000663868">
    <property type="component" value="Unassembled WGS sequence"/>
</dbReference>
<reference evidence="4" key="1">
    <citation type="submission" date="2021-02" db="EMBL/GenBank/DDBJ databases">
        <authorList>
            <person name="Nowell W R."/>
        </authorList>
    </citation>
    <scope>NUCLEOTIDE SEQUENCE</scope>
</reference>
<dbReference type="PANTHER" id="PTHR22838">
    <property type="entry name" value="WD REPEAT PROTEIN 26-RELATED"/>
    <property type="match status" value="1"/>
</dbReference>
<evidence type="ECO:0000256" key="1">
    <source>
        <dbReference type="ARBA" id="ARBA00022574"/>
    </source>
</evidence>
<organism evidence="4 5">
    <name type="scientific">Adineta steineri</name>
    <dbReference type="NCBI Taxonomy" id="433720"/>
    <lineage>
        <taxon>Eukaryota</taxon>
        <taxon>Metazoa</taxon>
        <taxon>Spiralia</taxon>
        <taxon>Gnathifera</taxon>
        <taxon>Rotifera</taxon>
        <taxon>Eurotatoria</taxon>
        <taxon>Bdelloidea</taxon>
        <taxon>Adinetida</taxon>
        <taxon>Adinetidae</taxon>
        <taxon>Adineta</taxon>
    </lineage>
</organism>
<evidence type="ECO:0000313" key="5">
    <source>
        <dbReference type="Proteomes" id="UP000663868"/>
    </source>
</evidence>